<proteinExistence type="predicted"/>
<evidence type="ECO:0000313" key="3">
    <source>
        <dbReference type="Proteomes" id="UP000663864"/>
    </source>
</evidence>
<feature type="region of interest" description="Disordered" evidence="1">
    <location>
        <begin position="825"/>
        <end position="905"/>
    </location>
</feature>
<feature type="region of interest" description="Disordered" evidence="1">
    <location>
        <begin position="550"/>
        <end position="605"/>
    </location>
</feature>
<feature type="compositionally biased region" description="Low complexity" evidence="1">
    <location>
        <begin position="550"/>
        <end position="574"/>
    </location>
</feature>
<accession>A0A814C7V8</accession>
<feature type="region of interest" description="Disordered" evidence="1">
    <location>
        <begin position="969"/>
        <end position="995"/>
    </location>
</feature>
<dbReference type="Proteomes" id="UP000663864">
    <property type="component" value="Unassembled WGS sequence"/>
</dbReference>
<protein>
    <submittedName>
        <fullName evidence="2">Uncharacterized protein</fullName>
    </submittedName>
</protein>
<comment type="caution">
    <text evidence="2">The sequence shown here is derived from an EMBL/GenBank/DDBJ whole genome shotgun (WGS) entry which is preliminary data.</text>
</comment>
<feature type="compositionally biased region" description="Low complexity" evidence="1">
    <location>
        <begin position="880"/>
        <end position="891"/>
    </location>
</feature>
<gene>
    <name evidence="2" type="ORF">ZHD862_LOCUS9354</name>
</gene>
<feature type="compositionally biased region" description="Polar residues" evidence="1">
    <location>
        <begin position="575"/>
        <end position="605"/>
    </location>
</feature>
<evidence type="ECO:0000256" key="1">
    <source>
        <dbReference type="SAM" id="MobiDB-lite"/>
    </source>
</evidence>
<feature type="compositionally biased region" description="Polar residues" evidence="1">
    <location>
        <begin position="454"/>
        <end position="474"/>
    </location>
</feature>
<organism evidence="2 3">
    <name type="scientific">Rotaria sordida</name>
    <dbReference type="NCBI Taxonomy" id="392033"/>
    <lineage>
        <taxon>Eukaryota</taxon>
        <taxon>Metazoa</taxon>
        <taxon>Spiralia</taxon>
        <taxon>Gnathifera</taxon>
        <taxon>Rotifera</taxon>
        <taxon>Eurotatoria</taxon>
        <taxon>Bdelloidea</taxon>
        <taxon>Philodinida</taxon>
        <taxon>Philodinidae</taxon>
        <taxon>Rotaria</taxon>
    </lineage>
</organism>
<feature type="region of interest" description="Disordered" evidence="1">
    <location>
        <begin position="630"/>
        <end position="676"/>
    </location>
</feature>
<dbReference type="EMBL" id="CAJNOT010000317">
    <property type="protein sequence ID" value="CAF0938884.1"/>
    <property type="molecule type" value="Genomic_DNA"/>
</dbReference>
<reference evidence="2" key="1">
    <citation type="submission" date="2021-02" db="EMBL/GenBank/DDBJ databases">
        <authorList>
            <person name="Nowell W R."/>
        </authorList>
    </citation>
    <scope>NUCLEOTIDE SEQUENCE</scope>
</reference>
<name>A0A814C7V8_9BILA</name>
<feature type="region of interest" description="Disordered" evidence="1">
    <location>
        <begin position="454"/>
        <end position="480"/>
    </location>
</feature>
<sequence length="1585" mass="183453">MRRYNQNNEYRNYSFLHSSNSLSSRNAHYQYYDRRLRTRQDSYSYATPILTHSTPRTTQHQDQSSTAISNLAEPTSVVNNHELSKYHRSSVTSLPIIYKPPNLSRQSSINDERLATTSVMREHLLKDIQRNISEIDQELSLLKRRPSISHYVSPRLAPIVDVRQMSSGNKIPLPNDEKQIWPNKPKRIYQVVPRITSETKITSQQSTPKLSKQMSSNLFVGQYHYGPEIDEIEIRENDPENSDIKSTYDEISQFNFHETFSLNQVHGQQSDLPKNRALILVPQYVDNYNIRTNESTEDLHQNNPIDTNFARSLTVTSLHDLTTSSKLNIKDFPLLIQTAPESKQLQILSENIVNSHESSNPVESNLTNTILSKPIKHSRLSTRAQETLSLCSQTMKNPDNDNTDFDMNYFFSDFGNEYEGEEDLISIDPYHFAPPTASEIIPDDNRSTNTLIRQSQTSLPNSHASQQENNNQYVKETEKKKIDASTKHIVTSISTSPSTKMLPISIDDDIQTQSVRNNNNSNEHQPETLTTSLNMNINEQSLENTLNNLSTNFHSSLSKSNQKITNKTTSKNTSPTDSRPMSMNNKSHLSRQRSTSLHHSSKNPSMNIISREQSFTSNPDITQTSIKQTEHVLDNKQQTSNESRRNSPIPVVRYSPDPDNLPVSSSRVASPERSNSISSLNQNILFTSTDIINLDDANTTENLQTVSSQQPNIEHEELNPSRNSVLLQEIQSNENQHHSPSLSIHEQENNQLKSVSPLTIETKEIEDDNLHLPILSSRHSDVSGTNLTSIEQEDTLRQTISPDYINNQVEKSASPLLEPKVTIEDHSKHEDQHSLSPTLEEEIFPPITASQRRSKLSLLVRRPKQRQKKSIHDQLAQTHTTDSSSTNTNQKSKQEHHVSNSDNISHFQIKEYHPLKNWRERINSILTKKHSSNDKYSHVRSRVNSFANFEYQPKKLIILSKIKSYKKKSSNHQIDIKEDQLKKNRKQSQQQIPPTLPPQLFGRLWCPPDGHPKIFHETLQWNVQSKIKSYSYENLHHKPHQNHFKIFDKKPKWHSESKLPQIIKINPHRQILMETISLLSSLDDNNLYTNDQESAIETKIFDINSHHQQQQNYSDNISFDSQQSTKLIFHKKLLWRKKSKLKDIIWENKDYQPKQSQIKIFHHAVHWKKESKLRITRLINWDIQEKTKHWSDIDLPQVTKNKALFAQYYEPKWNDIINTTNKIDSLIEEQEEELKLNDHIEENFNDGLQNKTQVQKNEKMAFDLRFSTIFLSQFRPVNSPANRPKWNSVSKTRSVNLIYNPKISNANSIRRGWDFELRRKRVHKLPPLKRKRDHNKLPQLSIEGPSSNDQLAIEYHYDPSLTTHEHRTSIDYATILSRPSSKALVPLRHIPSLELTSETPRSQRPIQQEWYDELNKSRLTHRTDMGRITHNSFRDSIGSIHRTNTPRELLTFRSSTRNSQNSVMSGTLLDSSIRTNRATELRLSRDMDEHHQHSHDPSQSMPIEIRGFRLEGTQLTVPDNATIRPLSNINYQASERVKHRRIFPWSTLHPHGTSSRNSSLVPIAEYRHPSFQTSLIEVPQLVQEE</sequence>
<evidence type="ECO:0000313" key="2">
    <source>
        <dbReference type="EMBL" id="CAF0938884.1"/>
    </source>
</evidence>